<evidence type="ECO:0000256" key="5">
    <source>
        <dbReference type="ARBA" id="ARBA00023136"/>
    </source>
</evidence>
<accession>A0A645EKS1</accession>
<protein>
    <recommendedName>
        <fullName evidence="8">Flagellar protein</fullName>
    </recommendedName>
</protein>
<dbReference type="AlphaFoldDB" id="A0A645EKS1"/>
<evidence type="ECO:0000256" key="3">
    <source>
        <dbReference type="ARBA" id="ARBA00022692"/>
    </source>
</evidence>
<evidence type="ECO:0000256" key="4">
    <source>
        <dbReference type="ARBA" id="ARBA00022989"/>
    </source>
</evidence>
<dbReference type="Pfam" id="PF04347">
    <property type="entry name" value="FliO"/>
    <property type="match status" value="1"/>
</dbReference>
<dbReference type="InterPro" id="IPR022781">
    <property type="entry name" value="Flagellar_biosynth_FliO"/>
</dbReference>
<dbReference type="GO" id="GO:0044781">
    <property type="term" value="P:bacterial-type flagellum organization"/>
    <property type="evidence" value="ECO:0007669"/>
    <property type="project" value="InterPro"/>
</dbReference>
<keyword evidence="2" id="KW-1003">Cell membrane</keyword>
<keyword evidence="4 6" id="KW-1133">Transmembrane helix</keyword>
<dbReference type="GO" id="GO:0016020">
    <property type="term" value="C:membrane"/>
    <property type="evidence" value="ECO:0007669"/>
    <property type="project" value="InterPro"/>
</dbReference>
<sequence>MDLQFFATLLKIIVVLPFVLMLIYISIKYGGGKLQDLQKGKYMKVLDRLSLSKENNILVVKIGEKAYVVSSVQGKIEILFEVPSEDIIKIECSKEIPEYRNIKDLINKLKSKKEDKDEETKY</sequence>
<comment type="caution">
    <text evidence="7">The sequence shown here is derived from an EMBL/GenBank/DDBJ whole genome shotgun (WGS) entry which is preliminary data.</text>
</comment>
<name>A0A645EKS1_9ZZZZ</name>
<evidence type="ECO:0000313" key="7">
    <source>
        <dbReference type="EMBL" id="MPN02591.1"/>
    </source>
</evidence>
<keyword evidence="5 6" id="KW-0472">Membrane</keyword>
<reference evidence="7" key="1">
    <citation type="submission" date="2019-08" db="EMBL/GenBank/DDBJ databases">
        <authorList>
            <person name="Kucharzyk K."/>
            <person name="Murdoch R.W."/>
            <person name="Higgins S."/>
            <person name="Loffler F."/>
        </authorList>
    </citation>
    <scope>NUCLEOTIDE SEQUENCE</scope>
</reference>
<gene>
    <name evidence="7" type="ORF">SDC9_149807</name>
</gene>
<evidence type="ECO:0000256" key="2">
    <source>
        <dbReference type="ARBA" id="ARBA00022475"/>
    </source>
</evidence>
<dbReference type="EMBL" id="VSSQ01048549">
    <property type="protein sequence ID" value="MPN02591.1"/>
    <property type="molecule type" value="Genomic_DNA"/>
</dbReference>
<proteinExistence type="predicted"/>
<evidence type="ECO:0000256" key="6">
    <source>
        <dbReference type="SAM" id="Phobius"/>
    </source>
</evidence>
<evidence type="ECO:0000256" key="1">
    <source>
        <dbReference type="ARBA" id="ARBA00004236"/>
    </source>
</evidence>
<organism evidence="7">
    <name type="scientific">bioreactor metagenome</name>
    <dbReference type="NCBI Taxonomy" id="1076179"/>
    <lineage>
        <taxon>unclassified sequences</taxon>
        <taxon>metagenomes</taxon>
        <taxon>ecological metagenomes</taxon>
    </lineage>
</organism>
<comment type="subcellular location">
    <subcellularLocation>
        <location evidence="1">Cell membrane</location>
    </subcellularLocation>
</comment>
<evidence type="ECO:0008006" key="8">
    <source>
        <dbReference type="Google" id="ProtNLM"/>
    </source>
</evidence>
<feature type="transmembrane region" description="Helical" evidence="6">
    <location>
        <begin position="6"/>
        <end position="27"/>
    </location>
</feature>
<keyword evidence="3 6" id="KW-0812">Transmembrane</keyword>